<keyword evidence="7" id="KW-0813">Transport</keyword>
<evidence type="ECO:0000256" key="6">
    <source>
        <dbReference type="ARBA" id="ARBA00023136"/>
    </source>
</evidence>
<keyword evidence="12" id="KW-1185">Reference proteome</keyword>
<feature type="domain" description="Concentrative nucleoside transporter C-terminal" evidence="9">
    <location>
        <begin position="191"/>
        <end position="399"/>
    </location>
</feature>
<dbReference type="InterPro" id="IPR002668">
    <property type="entry name" value="CNT_N_dom"/>
</dbReference>
<gene>
    <name evidence="11" type="ORF">A6770_04795</name>
</gene>
<reference evidence="11" key="1">
    <citation type="submission" date="2016-04" db="EMBL/GenBank/DDBJ databases">
        <authorList>
            <person name="Tabuchi Yagui T.R."/>
        </authorList>
    </citation>
    <scope>NUCLEOTIDE SEQUENCE [LARGE SCALE GENOMIC DNA]</scope>
    <source>
        <strain evidence="11">NIES-26</strain>
    </source>
</reference>
<feature type="transmembrane region" description="Helical" evidence="7">
    <location>
        <begin position="192"/>
        <end position="211"/>
    </location>
</feature>
<protein>
    <recommendedName>
        <fullName evidence="7">Nucleoside permease</fullName>
    </recommendedName>
</protein>
<comment type="caution">
    <text evidence="11">The sequence shown here is derived from an EMBL/GenBank/DDBJ whole genome shotgun (WGS) entry which is preliminary data.</text>
</comment>
<keyword evidence="4 7" id="KW-0812">Transmembrane</keyword>
<evidence type="ECO:0000313" key="11">
    <source>
        <dbReference type="EMBL" id="RCJ21949.1"/>
    </source>
</evidence>
<dbReference type="NCBIfam" id="TIGR00804">
    <property type="entry name" value="nupC"/>
    <property type="match status" value="1"/>
</dbReference>
<proteinExistence type="inferred from homology"/>
<dbReference type="PANTHER" id="PTHR10590:SF4">
    <property type="entry name" value="SOLUTE CARRIER FAMILY 28 MEMBER 3"/>
    <property type="match status" value="1"/>
</dbReference>
<dbReference type="GO" id="GO:0005886">
    <property type="term" value="C:plasma membrane"/>
    <property type="evidence" value="ECO:0007669"/>
    <property type="project" value="UniProtKB-SubCell"/>
</dbReference>
<dbReference type="Pfam" id="PF07670">
    <property type="entry name" value="Gate"/>
    <property type="match status" value="1"/>
</dbReference>
<evidence type="ECO:0000259" key="8">
    <source>
        <dbReference type="Pfam" id="PF01773"/>
    </source>
</evidence>
<dbReference type="GO" id="GO:0005415">
    <property type="term" value="F:nucleoside:sodium symporter activity"/>
    <property type="evidence" value="ECO:0007669"/>
    <property type="project" value="TreeGrafter"/>
</dbReference>
<keyword evidence="5 7" id="KW-1133">Transmembrane helix</keyword>
<dbReference type="AlphaFoldDB" id="A0A367QCT1"/>
<feature type="transmembrane region" description="Helical" evidence="7">
    <location>
        <begin position="86"/>
        <end position="108"/>
    </location>
</feature>
<organism evidence="11 12">
    <name type="scientific">Nostoc minutum NIES-26</name>
    <dbReference type="NCBI Taxonomy" id="1844469"/>
    <lineage>
        <taxon>Bacteria</taxon>
        <taxon>Bacillati</taxon>
        <taxon>Cyanobacteriota</taxon>
        <taxon>Cyanophyceae</taxon>
        <taxon>Nostocales</taxon>
        <taxon>Nostocaceae</taxon>
        <taxon>Nostoc</taxon>
    </lineage>
</organism>
<evidence type="ECO:0000256" key="3">
    <source>
        <dbReference type="ARBA" id="ARBA00022475"/>
    </source>
</evidence>
<feature type="transmembrane region" description="Helical" evidence="7">
    <location>
        <begin position="282"/>
        <end position="303"/>
    </location>
</feature>
<comment type="similarity">
    <text evidence="2 7">Belongs to the concentrative nucleoside transporter (CNT) (TC 2.A.41) family.</text>
</comment>
<evidence type="ECO:0000259" key="9">
    <source>
        <dbReference type="Pfam" id="PF07662"/>
    </source>
</evidence>
<evidence type="ECO:0000313" key="12">
    <source>
        <dbReference type="Proteomes" id="UP000252107"/>
    </source>
</evidence>
<evidence type="ECO:0000256" key="5">
    <source>
        <dbReference type="ARBA" id="ARBA00022989"/>
    </source>
</evidence>
<feature type="domain" description="Concentrative nucleoside transporter N-terminal" evidence="8">
    <location>
        <begin position="8"/>
        <end position="80"/>
    </location>
</feature>
<sequence>MERAISALGILVFIGISYALSIQRQAVRWRTVAWGLGLEFVFALVILKTPWGLNVFKSLGNIVSNFLAFSDVGAKFVFGDNFKEHLFAFQVLPTIIFFSAFISVLYYYGILQRVVNVVAWVMIQTMKTSGSESLSCAGNIFLGPTESALMVKPYVANMTQSELHALMTGGFATIAGGVLGAYLSFGIPPEHLIAAFFMTAPTSLVVSKLLYPETEISETTGKANMDVETSYVNVIDAATTGAIDGVKLAVNVGVTIIAFLGLLAAVNALLGWLGGYVGLEQLSLQWILSFLMAPVAFLMGVPWNDCRQVGALLGTKTILNEFIAFLDLKTLIESGTISQRAIIIATYALCNFANIGSIGIMIAGIAGMAPQRQQDLARMSVRAMIGGLLASFITACIAGMLV</sequence>
<dbReference type="Pfam" id="PF01773">
    <property type="entry name" value="Nucleos_tra2_N"/>
    <property type="match status" value="1"/>
</dbReference>
<accession>A0A367QCT1</accession>
<evidence type="ECO:0000256" key="1">
    <source>
        <dbReference type="ARBA" id="ARBA00004651"/>
    </source>
</evidence>
<feature type="transmembrane region" description="Helical" evidence="7">
    <location>
        <begin position="341"/>
        <end position="369"/>
    </location>
</feature>
<name>A0A367QCT1_9NOSO</name>
<dbReference type="Pfam" id="PF07662">
    <property type="entry name" value="Nucleos_tra2_C"/>
    <property type="match status" value="1"/>
</dbReference>
<feature type="transmembrane region" description="Helical" evidence="7">
    <location>
        <begin position="248"/>
        <end position="270"/>
    </location>
</feature>
<dbReference type="PANTHER" id="PTHR10590">
    <property type="entry name" value="SODIUM/NUCLEOSIDE COTRANSPORTER"/>
    <property type="match status" value="1"/>
</dbReference>
<dbReference type="Proteomes" id="UP000252107">
    <property type="component" value="Unassembled WGS sequence"/>
</dbReference>
<dbReference type="EMBL" id="LXQD01000328">
    <property type="protein sequence ID" value="RCJ21949.1"/>
    <property type="molecule type" value="Genomic_DNA"/>
</dbReference>
<evidence type="ECO:0000256" key="4">
    <source>
        <dbReference type="ARBA" id="ARBA00022692"/>
    </source>
</evidence>
<comment type="subcellular location">
    <subcellularLocation>
        <location evidence="1">Cell membrane</location>
        <topology evidence="1">Multi-pass membrane protein</topology>
    </subcellularLocation>
</comment>
<dbReference type="InterPro" id="IPR011657">
    <property type="entry name" value="CNT_C_dom"/>
</dbReference>
<feature type="transmembrane region" description="Helical" evidence="7">
    <location>
        <begin position="163"/>
        <end position="185"/>
    </location>
</feature>
<keyword evidence="3" id="KW-1003">Cell membrane</keyword>
<keyword evidence="6 7" id="KW-0472">Membrane</keyword>
<dbReference type="InterPro" id="IPR018270">
    <property type="entry name" value="C_nuclsd_transpt_met_bac"/>
</dbReference>
<feature type="domain" description="Nucleoside transporter/FeoB GTPase Gate" evidence="10">
    <location>
        <begin position="88"/>
        <end position="186"/>
    </location>
</feature>
<feature type="transmembrane region" description="Helical" evidence="7">
    <location>
        <begin position="381"/>
        <end position="401"/>
    </location>
</feature>
<dbReference type="InterPro" id="IPR011642">
    <property type="entry name" value="Gate_dom"/>
</dbReference>
<feature type="transmembrane region" description="Helical" evidence="7">
    <location>
        <begin position="29"/>
        <end position="47"/>
    </location>
</feature>
<evidence type="ECO:0000256" key="2">
    <source>
        <dbReference type="ARBA" id="ARBA00009033"/>
    </source>
</evidence>
<evidence type="ECO:0000256" key="7">
    <source>
        <dbReference type="RuleBase" id="RU362018"/>
    </source>
</evidence>
<evidence type="ECO:0000259" key="10">
    <source>
        <dbReference type="Pfam" id="PF07670"/>
    </source>
</evidence>
<dbReference type="InterPro" id="IPR008276">
    <property type="entry name" value="C_nuclsd_transpt"/>
</dbReference>